<proteinExistence type="inferred from homology"/>
<comment type="subcellular location">
    <subcellularLocation>
        <location evidence="1">Membrane</location>
        <topology evidence="1">Multi-pass membrane protein</topology>
    </subcellularLocation>
</comment>
<dbReference type="GO" id="GO:0005794">
    <property type="term" value="C:Golgi apparatus"/>
    <property type="evidence" value="ECO:0007669"/>
    <property type="project" value="TreeGrafter"/>
</dbReference>
<dbReference type="PANTHER" id="PTHR10926:SF0">
    <property type="entry name" value="CDC50, ISOFORM A"/>
    <property type="match status" value="1"/>
</dbReference>
<evidence type="ECO:0000256" key="5">
    <source>
        <dbReference type="ARBA" id="ARBA00023136"/>
    </source>
</evidence>
<dbReference type="GO" id="GO:0005783">
    <property type="term" value="C:endoplasmic reticulum"/>
    <property type="evidence" value="ECO:0007669"/>
    <property type="project" value="TreeGrafter"/>
</dbReference>
<dbReference type="GO" id="GO:0005886">
    <property type="term" value="C:plasma membrane"/>
    <property type="evidence" value="ECO:0007669"/>
    <property type="project" value="TreeGrafter"/>
</dbReference>
<feature type="compositionally biased region" description="Basic and acidic residues" evidence="6">
    <location>
        <begin position="366"/>
        <end position="375"/>
    </location>
</feature>
<evidence type="ECO:0000256" key="2">
    <source>
        <dbReference type="ARBA" id="ARBA00009457"/>
    </source>
</evidence>
<dbReference type="InterPro" id="IPR005045">
    <property type="entry name" value="CDC50/LEM3_fam"/>
</dbReference>
<dbReference type="OrthoDB" id="340608at2759"/>
<accession>A0A1X6NZ39</accession>
<dbReference type="Pfam" id="PF03381">
    <property type="entry name" value="CDC50"/>
    <property type="match status" value="1"/>
</dbReference>
<evidence type="ECO:0000256" key="3">
    <source>
        <dbReference type="ARBA" id="ARBA00022692"/>
    </source>
</evidence>
<feature type="transmembrane region" description="Helical" evidence="7">
    <location>
        <begin position="73"/>
        <end position="96"/>
    </location>
</feature>
<dbReference type="Proteomes" id="UP000218209">
    <property type="component" value="Unassembled WGS sequence"/>
</dbReference>
<dbReference type="PANTHER" id="PTHR10926">
    <property type="entry name" value="CELL CYCLE CONTROL PROTEIN 50"/>
    <property type="match status" value="1"/>
</dbReference>
<evidence type="ECO:0008006" key="10">
    <source>
        <dbReference type="Google" id="ProtNLM"/>
    </source>
</evidence>
<evidence type="ECO:0000313" key="8">
    <source>
        <dbReference type="EMBL" id="OSX73881.1"/>
    </source>
</evidence>
<evidence type="ECO:0000256" key="1">
    <source>
        <dbReference type="ARBA" id="ARBA00004141"/>
    </source>
</evidence>
<keyword evidence="9" id="KW-1185">Reference proteome</keyword>
<name>A0A1X6NZ39_PORUM</name>
<sequence>MDADGIHVASAVSPTAGDGAAPPRGSTASSIDAVPRGGADASAPPPDDAERARCYHLRQQELWSVRPVWSAKFVIILYTLVGLAFIPIGIVVLLANRKMLETEQLRYDNIPACNVGPRNINGSVERCVVQVRLDRNVSAPSYMYYGLVNFFQNQRNYIKSRSAEQLRGDFEPGTTDLSECDPKVENEDGVELLPCGLTAFSFFNDTLTLCKDRDCAETVGTTKNGIAWDVDVNTRFQEGPASAGYTPDINRLITDPDFAVWMRLAAYGTFRKLYYVITEDLEADRDYFVRIDARYPVESFGGEKFFVIAETRWFGGRNNFLAYAYLVVGGLALVLAAAFLAKYLRTSKGTANEDDVGELLLGEHSADADESRLSDDDMMGADGVGGGRPPASS</sequence>
<feature type="region of interest" description="Disordered" evidence="6">
    <location>
        <begin position="366"/>
        <end position="393"/>
    </location>
</feature>
<evidence type="ECO:0000256" key="6">
    <source>
        <dbReference type="SAM" id="MobiDB-lite"/>
    </source>
</evidence>
<dbReference type="EMBL" id="KV918974">
    <property type="protein sequence ID" value="OSX73881.1"/>
    <property type="molecule type" value="Genomic_DNA"/>
</dbReference>
<gene>
    <name evidence="8" type="ORF">BU14_0322s0015</name>
</gene>
<keyword evidence="5 7" id="KW-0472">Membrane</keyword>
<keyword evidence="4 7" id="KW-1133">Transmembrane helix</keyword>
<protein>
    <recommendedName>
        <fullName evidence="10">ALA-interacting subunit</fullName>
    </recommendedName>
</protein>
<dbReference type="AlphaFoldDB" id="A0A1X6NZ39"/>
<reference evidence="8 9" key="1">
    <citation type="submission" date="2017-03" db="EMBL/GenBank/DDBJ databases">
        <title>WGS assembly of Porphyra umbilicalis.</title>
        <authorList>
            <person name="Brawley S.H."/>
            <person name="Blouin N.A."/>
            <person name="Ficko-Blean E."/>
            <person name="Wheeler G.L."/>
            <person name="Lohr M."/>
            <person name="Goodson H.V."/>
            <person name="Jenkins J.W."/>
            <person name="Blaby-Haas C.E."/>
            <person name="Helliwell K.E."/>
            <person name="Chan C."/>
            <person name="Marriage T."/>
            <person name="Bhattacharya D."/>
            <person name="Klein A.S."/>
            <person name="Badis Y."/>
            <person name="Brodie J."/>
            <person name="Cao Y."/>
            <person name="Collen J."/>
            <person name="Dittami S.M."/>
            <person name="Gachon C.M."/>
            <person name="Green B.R."/>
            <person name="Karpowicz S."/>
            <person name="Kim J.W."/>
            <person name="Kudahl U."/>
            <person name="Lin S."/>
            <person name="Michel G."/>
            <person name="Mittag M."/>
            <person name="Olson B.J."/>
            <person name="Pangilinan J."/>
            <person name="Peng Y."/>
            <person name="Qiu H."/>
            <person name="Shu S."/>
            <person name="Singer J.T."/>
            <person name="Smith A.G."/>
            <person name="Sprecher B.N."/>
            <person name="Wagner V."/>
            <person name="Wang W."/>
            <person name="Wang Z.-Y."/>
            <person name="Yan J."/>
            <person name="Yarish C."/>
            <person name="Zoeuner-Riek S."/>
            <person name="Zhuang Y."/>
            <person name="Zou Y."/>
            <person name="Lindquist E.A."/>
            <person name="Grimwood J."/>
            <person name="Barry K."/>
            <person name="Rokhsar D.S."/>
            <person name="Schmutz J."/>
            <person name="Stiller J.W."/>
            <person name="Grossman A.R."/>
            <person name="Prochnik S.E."/>
        </authorList>
    </citation>
    <scope>NUCLEOTIDE SEQUENCE [LARGE SCALE GENOMIC DNA]</scope>
    <source>
        <strain evidence="8">4086291</strain>
    </source>
</reference>
<comment type="similarity">
    <text evidence="2">Belongs to the CDC50/LEM3 family.</text>
</comment>
<evidence type="ECO:0000256" key="7">
    <source>
        <dbReference type="SAM" id="Phobius"/>
    </source>
</evidence>
<evidence type="ECO:0000256" key="4">
    <source>
        <dbReference type="ARBA" id="ARBA00022989"/>
    </source>
</evidence>
<evidence type="ECO:0000313" key="9">
    <source>
        <dbReference type="Proteomes" id="UP000218209"/>
    </source>
</evidence>
<feature type="transmembrane region" description="Helical" evidence="7">
    <location>
        <begin position="320"/>
        <end position="341"/>
    </location>
</feature>
<organism evidence="8 9">
    <name type="scientific">Porphyra umbilicalis</name>
    <name type="common">Purple laver</name>
    <name type="synonym">Red alga</name>
    <dbReference type="NCBI Taxonomy" id="2786"/>
    <lineage>
        <taxon>Eukaryota</taxon>
        <taxon>Rhodophyta</taxon>
        <taxon>Bangiophyceae</taxon>
        <taxon>Bangiales</taxon>
        <taxon>Bangiaceae</taxon>
        <taxon>Porphyra</taxon>
    </lineage>
</organism>
<feature type="compositionally biased region" description="Gly residues" evidence="6">
    <location>
        <begin position="382"/>
        <end position="393"/>
    </location>
</feature>
<keyword evidence="3 7" id="KW-0812">Transmembrane</keyword>
<feature type="region of interest" description="Disordered" evidence="6">
    <location>
        <begin position="1"/>
        <end position="49"/>
    </location>
</feature>